<reference evidence="2" key="1">
    <citation type="submission" date="2020-08" db="EMBL/GenBank/DDBJ databases">
        <title>Plant Genome Project.</title>
        <authorList>
            <person name="Zhang R.-G."/>
        </authorList>
    </citation>
    <scope>NUCLEOTIDE SEQUENCE</scope>
    <source>
        <strain evidence="2">WSP0</strain>
        <tissue evidence="2">Leaf</tissue>
    </source>
</reference>
<feature type="domain" description="F-box/LRR-repeat protein 15/At3g58940/PEG3-like LRR" evidence="1">
    <location>
        <begin position="27"/>
        <end position="135"/>
    </location>
</feature>
<protein>
    <recommendedName>
        <fullName evidence="1">F-box/LRR-repeat protein 15/At3g58940/PEG3-like LRR domain-containing protein</fullName>
    </recommendedName>
</protein>
<evidence type="ECO:0000313" key="3">
    <source>
        <dbReference type="Proteomes" id="UP000823749"/>
    </source>
</evidence>
<dbReference type="InterPro" id="IPR050232">
    <property type="entry name" value="FBL13/AtMIF1-like"/>
</dbReference>
<dbReference type="PANTHER" id="PTHR31900">
    <property type="entry name" value="F-BOX/RNI SUPERFAMILY PROTEIN-RELATED"/>
    <property type="match status" value="1"/>
</dbReference>
<dbReference type="SUPFAM" id="SSF52047">
    <property type="entry name" value="RNI-like"/>
    <property type="match status" value="1"/>
</dbReference>
<comment type="caution">
    <text evidence="2">The sequence shown here is derived from an EMBL/GenBank/DDBJ whole genome shotgun (WGS) entry which is preliminary data.</text>
</comment>
<proteinExistence type="predicted"/>
<gene>
    <name evidence="2" type="ORF">RHGRI_003757</name>
</gene>
<evidence type="ECO:0000259" key="1">
    <source>
        <dbReference type="Pfam" id="PF24758"/>
    </source>
</evidence>
<dbReference type="Pfam" id="PF24758">
    <property type="entry name" value="LRR_At5g56370"/>
    <property type="match status" value="1"/>
</dbReference>
<dbReference type="PANTHER" id="PTHR31900:SF30">
    <property type="entry name" value="SUPERFAMILY PROTEIN, PUTATIVE-RELATED"/>
    <property type="match status" value="1"/>
</dbReference>
<dbReference type="Proteomes" id="UP000823749">
    <property type="component" value="Chromosome 2"/>
</dbReference>
<accession>A0AAV6L769</accession>
<keyword evidence="3" id="KW-1185">Reference proteome</keyword>
<dbReference type="InterPro" id="IPR055411">
    <property type="entry name" value="LRR_FXL15/At3g58940/PEG3-like"/>
</dbReference>
<dbReference type="AlphaFoldDB" id="A0AAV6L769"/>
<evidence type="ECO:0000313" key="2">
    <source>
        <dbReference type="EMBL" id="KAG5560540.1"/>
    </source>
</evidence>
<name>A0AAV6L769_9ERIC</name>
<dbReference type="EMBL" id="JACTNZ010000002">
    <property type="protein sequence ID" value="KAG5560540.1"/>
    <property type="molecule type" value="Genomic_DNA"/>
</dbReference>
<organism evidence="2 3">
    <name type="scientific">Rhododendron griersonianum</name>
    <dbReference type="NCBI Taxonomy" id="479676"/>
    <lineage>
        <taxon>Eukaryota</taxon>
        <taxon>Viridiplantae</taxon>
        <taxon>Streptophyta</taxon>
        <taxon>Embryophyta</taxon>
        <taxon>Tracheophyta</taxon>
        <taxon>Spermatophyta</taxon>
        <taxon>Magnoliopsida</taxon>
        <taxon>eudicotyledons</taxon>
        <taxon>Gunneridae</taxon>
        <taxon>Pentapetalae</taxon>
        <taxon>asterids</taxon>
        <taxon>Ericales</taxon>
        <taxon>Ericaceae</taxon>
        <taxon>Ericoideae</taxon>
        <taxon>Rhodoreae</taxon>
        <taxon>Rhododendron</taxon>
    </lineage>
</organism>
<sequence>MCFDGSNVDEFCVACEGVSEFFEASPVKSWVTTALSRNVRQLDTCMPLLVVPARLPDLFTFKTLVVPKLGSYILMPAASLVRLQSLKTLHLDHLHSVGFRDGDSANRLISSCPVLENLSLIECRWRDFRLLKIPAPLMKMLVASYLEPACYRPNDVVYHVIVETIELYYDNMQDPDEGNLDLHQFLDLPTIHNLTSLELGVNSHVQRVSLSYFLERLR</sequence>